<name>A0ABP7Z4F9_9ACTN</name>
<protein>
    <submittedName>
        <fullName evidence="1">Uncharacterized protein</fullName>
    </submittedName>
</protein>
<accession>A0ABP7Z4F9</accession>
<evidence type="ECO:0000313" key="2">
    <source>
        <dbReference type="Proteomes" id="UP001500266"/>
    </source>
</evidence>
<proteinExistence type="predicted"/>
<gene>
    <name evidence="1" type="ORF">GCM10022416_40260</name>
</gene>
<organism evidence="1 2">
    <name type="scientific">Actinomadura keratinilytica</name>
    <dbReference type="NCBI Taxonomy" id="547461"/>
    <lineage>
        <taxon>Bacteria</taxon>
        <taxon>Bacillati</taxon>
        <taxon>Actinomycetota</taxon>
        <taxon>Actinomycetes</taxon>
        <taxon>Streptosporangiales</taxon>
        <taxon>Thermomonosporaceae</taxon>
        <taxon>Actinomadura</taxon>
    </lineage>
</organism>
<keyword evidence="2" id="KW-1185">Reference proteome</keyword>
<comment type="caution">
    <text evidence="1">The sequence shown here is derived from an EMBL/GenBank/DDBJ whole genome shotgun (WGS) entry which is preliminary data.</text>
</comment>
<dbReference type="EMBL" id="BAABDO010000065">
    <property type="protein sequence ID" value="GAA4147128.1"/>
    <property type="molecule type" value="Genomic_DNA"/>
</dbReference>
<reference evidence="2" key="1">
    <citation type="journal article" date="2019" name="Int. J. Syst. Evol. Microbiol.">
        <title>The Global Catalogue of Microorganisms (GCM) 10K type strain sequencing project: providing services to taxonomists for standard genome sequencing and annotation.</title>
        <authorList>
            <consortium name="The Broad Institute Genomics Platform"/>
            <consortium name="The Broad Institute Genome Sequencing Center for Infectious Disease"/>
            <person name="Wu L."/>
            <person name="Ma J."/>
        </authorList>
    </citation>
    <scope>NUCLEOTIDE SEQUENCE [LARGE SCALE GENOMIC DNA]</scope>
    <source>
        <strain evidence="2">JCM 17316</strain>
    </source>
</reference>
<dbReference type="Proteomes" id="UP001500266">
    <property type="component" value="Unassembled WGS sequence"/>
</dbReference>
<evidence type="ECO:0000313" key="1">
    <source>
        <dbReference type="EMBL" id="GAA4147128.1"/>
    </source>
</evidence>
<sequence length="218" mass="23087">MESANRDSADVPGVCPDCGQSGVCLYRVRATGERFWVCEECDAAWRPGADRSVFDTSLSGFLPAEPDPWKAIERADGPQWPRTLQALVGLVARGELAGLALGMHRIDALAVVDVPCAPATDGVVAAGDVSLTFEADTLVGITVRLPPTGVRWPGLMRVATAPRLAPVPRPEALAALRDAGFEPPSDGRAAEFRAVGRRVRLDFDRGLLSAVAVSSTSR</sequence>
<dbReference type="RefSeq" id="WP_345023015.1">
    <property type="nucleotide sequence ID" value="NZ_BAABDO010000065.1"/>
</dbReference>